<dbReference type="AlphaFoldDB" id="A0AAV9I3E8"/>
<keyword evidence="6" id="KW-1185">Reference proteome</keyword>
<evidence type="ECO:0000313" key="6">
    <source>
        <dbReference type="Proteomes" id="UP001300502"/>
    </source>
</evidence>
<dbReference type="InterPro" id="IPR045313">
    <property type="entry name" value="CBR1-like"/>
</dbReference>
<evidence type="ECO:0000313" key="5">
    <source>
        <dbReference type="EMBL" id="KAK4523098.1"/>
    </source>
</evidence>
<dbReference type="EMBL" id="JANCYU010000011">
    <property type="protein sequence ID" value="KAK4523098.1"/>
    <property type="molecule type" value="Genomic_DNA"/>
</dbReference>
<dbReference type="CDD" id="cd05324">
    <property type="entry name" value="carb_red_PTCR-like_SDR_c"/>
    <property type="match status" value="1"/>
</dbReference>
<dbReference type="PANTHER" id="PTHR43963:SF6">
    <property type="entry name" value="CHAIN DEHYDROGENASE FAMILY PROTEIN, PUTATIVE (AFU_ORTHOLOGUE AFUA_3G15350)-RELATED"/>
    <property type="match status" value="1"/>
</dbReference>
<comment type="caution">
    <text evidence="5">The sequence shown here is derived from an EMBL/GenBank/DDBJ whole genome shotgun (WGS) entry which is preliminary data.</text>
</comment>
<accession>A0AAV9I3E8</accession>
<evidence type="ECO:0000256" key="2">
    <source>
        <dbReference type="ARBA" id="ARBA00022857"/>
    </source>
</evidence>
<dbReference type="GO" id="GO:0016616">
    <property type="term" value="F:oxidoreductase activity, acting on the CH-OH group of donors, NAD or NADP as acceptor"/>
    <property type="evidence" value="ECO:0007669"/>
    <property type="project" value="InterPro"/>
</dbReference>
<dbReference type="SUPFAM" id="SSF51735">
    <property type="entry name" value="NAD(P)-binding Rossmann-fold domains"/>
    <property type="match status" value="1"/>
</dbReference>
<dbReference type="Gene3D" id="3.40.50.720">
    <property type="entry name" value="NAD(P)-binding Rossmann-like Domain"/>
    <property type="match status" value="1"/>
</dbReference>
<name>A0AAV9I3E8_9RHOD</name>
<proteinExistence type="inferred from homology"/>
<sequence length="274" mass="30037">MSSSSSSRVAVVTGANKGIGYAIVKQLADPNLGLQVVLTSRDESRGKQAVAALAAEGLDVLYHPLDITKEPSIDALANWLKDRFQGLDILVNNAGMAYRGDAFNYEVAKNTIDCNYFGTLAVTQKLSPLLREGARVVNVSSRAGKFSRLSPSLREIMFRPDLTISQLSDLMNDFVQSVKEGTWEQKGWPKQTYAVSKMGVTIMTRIFARDEHRPNILYNACCPGYVRTDMTNPNAPLSPEQGAKTPVYLALLPQGGATGGFFADQRQWDITKEL</sequence>
<dbReference type="PANTHER" id="PTHR43963">
    <property type="entry name" value="CARBONYL REDUCTASE 1-RELATED"/>
    <property type="match status" value="1"/>
</dbReference>
<comment type="similarity">
    <text evidence="1 4">Belongs to the short-chain dehydrogenases/reductases (SDR) family.</text>
</comment>
<keyword evidence="3" id="KW-0560">Oxidoreductase</keyword>
<keyword evidence="2" id="KW-0521">NADP</keyword>
<evidence type="ECO:0000256" key="1">
    <source>
        <dbReference type="ARBA" id="ARBA00006484"/>
    </source>
</evidence>
<dbReference type="InterPro" id="IPR036291">
    <property type="entry name" value="NAD(P)-bd_dom_sf"/>
</dbReference>
<dbReference type="Pfam" id="PF00106">
    <property type="entry name" value="adh_short"/>
    <property type="match status" value="2"/>
</dbReference>
<evidence type="ECO:0008006" key="7">
    <source>
        <dbReference type="Google" id="ProtNLM"/>
    </source>
</evidence>
<dbReference type="PRINTS" id="PR00080">
    <property type="entry name" value="SDRFAMILY"/>
</dbReference>
<organism evidence="5 6">
    <name type="scientific">Galdieria yellowstonensis</name>
    <dbReference type="NCBI Taxonomy" id="3028027"/>
    <lineage>
        <taxon>Eukaryota</taxon>
        <taxon>Rhodophyta</taxon>
        <taxon>Bangiophyceae</taxon>
        <taxon>Galdieriales</taxon>
        <taxon>Galdieriaceae</taxon>
        <taxon>Galdieria</taxon>
    </lineage>
</organism>
<protein>
    <recommendedName>
        <fullName evidence="7">Carbonyl reductase</fullName>
    </recommendedName>
</protein>
<reference evidence="5 6" key="1">
    <citation type="submission" date="2022-07" db="EMBL/GenBank/DDBJ databases">
        <title>Genome-wide signatures of adaptation to extreme environments.</title>
        <authorList>
            <person name="Cho C.H."/>
            <person name="Yoon H.S."/>
        </authorList>
    </citation>
    <scope>NUCLEOTIDE SEQUENCE [LARGE SCALE GENOMIC DNA]</scope>
    <source>
        <strain evidence="5 6">108.79 E11</strain>
    </source>
</reference>
<evidence type="ECO:0000256" key="3">
    <source>
        <dbReference type="ARBA" id="ARBA00023002"/>
    </source>
</evidence>
<dbReference type="PRINTS" id="PR00081">
    <property type="entry name" value="GDHRDH"/>
</dbReference>
<evidence type="ECO:0000256" key="4">
    <source>
        <dbReference type="RuleBase" id="RU000363"/>
    </source>
</evidence>
<dbReference type="Proteomes" id="UP001300502">
    <property type="component" value="Unassembled WGS sequence"/>
</dbReference>
<dbReference type="InterPro" id="IPR002347">
    <property type="entry name" value="SDR_fam"/>
</dbReference>
<gene>
    <name evidence="5" type="ORF">GAYE_PCTG36G0989</name>
</gene>